<feature type="region of interest" description="Disordered" evidence="8">
    <location>
        <begin position="392"/>
        <end position="413"/>
    </location>
</feature>
<dbReference type="SUPFAM" id="SSF50044">
    <property type="entry name" value="SH3-domain"/>
    <property type="match status" value="1"/>
</dbReference>
<dbReference type="PANTHER" id="PTHR45929:SF3">
    <property type="entry name" value="JAK PATHWAY SIGNAL TRANSDUCTION ADAPTOR MOLECULE"/>
    <property type="match status" value="1"/>
</dbReference>
<comment type="similarity">
    <text evidence="2">Belongs to the STAM family.</text>
</comment>
<keyword evidence="12" id="KW-1185">Reference proteome</keyword>
<dbReference type="PANTHER" id="PTHR45929">
    <property type="entry name" value="JAK PATHWAY SIGNAL TRANSDUCTION ADAPTOR MOLECULE"/>
    <property type="match status" value="1"/>
</dbReference>
<feature type="domain" description="VHS" evidence="10">
    <location>
        <begin position="8"/>
        <end position="137"/>
    </location>
</feature>
<dbReference type="PROSITE" id="PS50179">
    <property type="entry name" value="VHS"/>
    <property type="match status" value="1"/>
</dbReference>
<keyword evidence="5 7" id="KW-0728">SH3 domain</keyword>
<dbReference type="InterPro" id="IPR036028">
    <property type="entry name" value="SH3-like_dom_sf"/>
</dbReference>
<feature type="domain" description="SH3" evidence="9">
    <location>
        <begin position="191"/>
        <end position="251"/>
    </location>
</feature>
<keyword evidence="6" id="KW-0967">Endosome</keyword>
<protein>
    <recommendedName>
        <fullName evidence="3">Class E vacuolar protein-sorting machinery protein HSE1</fullName>
    </recommendedName>
    <alternativeName>
        <fullName evidence="4">Class E vacuolar protein-sorting machinery protein hse1</fullName>
    </alternativeName>
</protein>
<dbReference type="InterPro" id="IPR008942">
    <property type="entry name" value="ENTH_VHS"/>
</dbReference>
<evidence type="ECO:0000259" key="10">
    <source>
        <dbReference type="PROSITE" id="PS50179"/>
    </source>
</evidence>
<evidence type="ECO:0000313" key="11">
    <source>
        <dbReference type="EMBL" id="KAJ3134522.1"/>
    </source>
</evidence>
<dbReference type="Pfam" id="PF00018">
    <property type="entry name" value="SH3_1"/>
    <property type="match status" value="1"/>
</dbReference>
<dbReference type="SUPFAM" id="SSF48464">
    <property type="entry name" value="ENTH/VHS domain"/>
    <property type="match status" value="1"/>
</dbReference>
<evidence type="ECO:0000256" key="2">
    <source>
        <dbReference type="ARBA" id="ARBA00009666"/>
    </source>
</evidence>
<dbReference type="InterPro" id="IPR001452">
    <property type="entry name" value="SH3_domain"/>
</dbReference>
<dbReference type="GO" id="GO:0033565">
    <property type="term" value="C:ESCRT-0 complex"/>
    <property type="evidence" value="ECO:0007669"/>
    <property type="project" value="TreeGrafter"/>
</dbReference>
<comment type="caution">
    <text evidence="11">The sequence shown here is derived from an EMBL/GenBank/DDBJ whole genome shotgun (WGS) entry which is preliminary data.</text>
</comment>
<dbReference type="SMART" id="SM00326">
    <property type="entry name" value="SH3"/>
    <property type="match status" value="1"/>
</dbReference>
<evidence type="ECO:0000313" key="12">
    <source>
        <dbReference type="Proteomes" id="UP001211907"/>
    </source>
</evidence>
<accession>A0AAD5T9C6</accession>
<organism evidence="11 12">
    <name type="scientific">Physocladia obscura</name>
    <dbReference type="NCBI Taxonomy" id="109957"/>
    <lineage>
        <taxon>Eukaryota</taxon>
        <taxon>Fungi</taxon>
        <taxon>Fungi incertae sedis</taxon>
        <taxon>Chytridiomycota</taxon>
        <taxon>Chytridiomycota incertae sedis</taxon>
        <taxon>Chytridiomycetes</taxon>
        <taxon>Chytridiales</taxon>
        <taxon>Chytriomycetaceae</taxon>
        <taxon>Physocladia</taxon>
    </lineage>
</organism>
<comment type="subcellular location">
    <subcellularLocation>
        <location evidence="1">Endosome</location>
    </subcellularLocation>
</comment>
<dbReference type="PRINTS" id="PR00452">
    <property type="entry name" value="SH3DOMAIN"/>
</dbReference>
<sequence length="413" mass="45869">MEALVLQATDEKQTRENWALMIRICEECVKSKDKTRTAVAAVARRLDHRNANVVLYSLTLCNSLVQTRIGHVHVEVSSRVLVDAIVRLLSTSSVHAVVKARVSDLLLSWRENFAASTNLPYLFDAIDTLKSKGLISQFSGTNQSETSKTAAQRAKDQENEELQLALALSLSDASVSSNNNRPISSSVGAPVPICRARALYDFPGLEEGELRLAANDLIDVFDDSTYQEWWKGQVGNLVGIFPSNYVERIALSVAASSNGVLSSNPAANSSTSTTRRDVENVEQFVGILANANPRENLAENLKIQELHNAILMIRPKLLTELEERKAKQDELISLNERFTAACSTYHRLMDQSMAVQRAAYQSSYANIGNGYGQAALAPAKFQQQSYYVQQPQPQPYQQFPQQPLQQQQGYYQQ</sequence>
<name>A0AAD5T9C6_9FUNG</name>
<dbReference type="Gene3D" id="2.30.30.40">
    <property type="entry name" value="SH3 Domains"/>
    <property type="match status" value="1"/>
</dbReference>
<evidence type="ECO:0000256" key="6">
    <source>
        <dbReference type="ARBA" id="ARBA00022753"/>
    </source>
</evidence>
<evidence type="ECO:0000256" key="5">
    <source>
        <dbReference type="ARBA" id="ARBA00022443"/>
    </source>
</evidence>
<dbReference type="InterPro" id="IPR002014">
    <property type="entry name" value="VHS_dom"/>
</dbReference>
<dbReference type="Gene3D" id="1.25.40.90">
    <property type="match status" value="1"/>
</dbReference>
<evidence type="ECO:0000256" key="3">
    <source>
        <dbReference type="ARBA" id="ARBA00017923"/>
    </source>
</evidence>
<reference evidence="11" key="1">
    <citation type="submission" date="2020-05" db="EMBL/GenBank/DDBJ databases">
        <title>Phylogenomic resolution of chytrid fungi.</title>
        <authorList>
            <person name="Stajich J.E."/>
            <person name="Amses K."/>
            <person name="Simmons R."/>
            <person name="Seto K."/>
            <person name="Myers J."/>
            <person name="Bonds A."/>
            <person name="Quandt C.A."/>
            <person name="Barry K."/>
            <person name="Liu P."/>
            <person name="Grigoriev I."/>
            <person name="Longcore J.E."/>
            <person name="James T.Y."/>
        </authorList>
    </citation>
    <scope>NUCLEOTIDE SEQUENCE</scope>
    <source>
        <strain evidence="11">JEL0513</strain>
    </source>
</reference>
<evidence type="ECO:0000256" key="4">
    <source>
        <dbReference type="ARBA" id="ARBA00018978"/>
    </source>
</evidence>
<evidence type="ECO:0000256" key="7">
    <source>
        <dbReference type="PROSITE-ProRule" id="PRU00192"/>
    </source>
</evidence>
<dbReference type="SMART" id="SM00288">
    <property type="entry name" value="VHS"/>
    <property type="match status" value="1"/>
</dbReference>
<evidence type="ECO:0000259" key="9">
    <source>
        <dbReference type="PROSITE" id="PS50002"/>
    </source>
</evidence>
<dbReference type="InterPro" id="IPR050670">
    <property type="entry name" value="STAM"/>
</dbReference>
<dbReference type="Proteomes" id="UP001211907">
    <property type="component" value="Unassembled WGS sequence"/>
</dbReference>
<gene>
    <name evidence="11" type="primary">HSE1</name>
    <name evidence="11" type="ORF">HK100_003514</name>
</gene>
<evidence type="ECO:0000256" key="1">
    <source>
        <dbReference type="ARBA" id="ARBA00004177"/>
    </source>
</evidence>
<dbReference type="GO" id="GO:0035091">
    <property type="term" value="F:phosphatidylinositol binding"/>
    <property type="evidence" value="ECO:0007669"/>
    <property type="project" value="InterPro"/>
</dbReference>
<dbReference type="Gene3D" id="1.20.5.1940">
    <property type="match status" value="1"/>
</dbReference>
<dbReference type="PROSITE" id="PS50002">
    <property type="entry name" value="SH3"/>
    <property type="match status" value="1"/>
</dbReference>
<dbReference type="GO" id="GO:0043328">
    <property type="term" value="P:protein transport to vacuole involved in ubiquitin-dependent protein catabolic process via the multivesicular body sorting pathway"/>
    <property type="evidence" value="ECO:0007669"/>
    <property type="project" value="TreeGrafter"/>
</dbReference>
<evidence type="ECO:0000256" key="8">
    <source>
        <dbReference type="SAM" id="MobiDB-lite"/>
    </source>
</evidence>
<dbReference type="EMBL" id="JADGJH010000189">
    <property type="protein sequence ID" value="KAJ3134522.1"/>
    <property type="molecule type" value="Genomic_DNA"/>
</dbReference>
<proteinExistence type="inferred from homology"/>
<dbReference type="GO" id="GO:0043130">
    <property type="term" value="F:ubiquitin binding"/>
    <property type="evidence" value="ECO:0007669"/>
    <property type="project" value="InterPro"/>
</dbReference>
<dbReference type="Pfam" id="PF00790">
    <property type="entry name" value="VHS"/>
    <property type="match status" value="1"/>
</dbReference>
<dbReference type="AlphaFoldDB" id="A0AAD5T9C6"/>